<dbReference type="SUPFAM" id="SSF52540">
    <property type="entry name" value="P-loop containing nucleoside triphosphate hydrolases"/>
    <property type="match status" value="1"/>
</dbReference>
<evidence type="ECO:0000313" key="2">
    <source>
        <dbReference type="Proteomes" id="UP000198729"/>
    </source>
</evidence>
<reference evidence="1 2" key="1">
    <citation type="submission" date="2016-10" db="EMBL/GenBank/DDBJ databases">
        <authorList>
            <person name="de Groot N.N."/>
        </authorList>
    </citation>
    <scope>NUCLEOTIDE SEQUENCE [LARGE SCALE GENOMIC DNA]</scope>
    <source>
        <strain evidence="1">1</strain>
    </source>
</reference>
<organism evidence="1 2">
    <name type="scientific">Nitrosomonas mobilis</name>
    <dbReference type="NCBI Taxonomy" id="51642"/>
    <lineage>
        <taxon>Bacteria</taxon>
        <taxon>Pseudomonadati</taxon>
        <taxon>Pseudomonadota</taxon>
        <taxon>Betaproteobacteria</taxon>
        <taxon>Nitrosomonadales</taxon>
        <taxon>Nitrosomonadaceae</taxon>
        <taxon>Nitrosomonas</taxon>
    </lineage>
</organism>
<name>A0A1G5SEP4_9PROT</name>
<dbReference type="AlphaFoldDB" id="A0A1G5SEP4"/>
<proteinExistence type="predicted"/>
<sequence length="81" mass="9073">MVFTDEPTGNLDTHTANEVFSLFERFNVEHQCAIEIVTHDPRLSARCPRTIGLTDSRVVYDDASADLPSLLTLGRQLTIKL</sequence>
<dbReference type="EMBL" id="FMWO01000044">
    <property type="protein sequence ID" value="SCZ85320.1"/>
    <property type="molecule type" value="Genomic_DNA"/>
</dbReference>
<dbReference type="Gene3D" id="3.40.50.300">
    <property type="entry name" value="P-loop containing nucleotide triphosphate hydrolases"/>
    <property type="match status" value="1"/>
</dbReference>
<dbReference type="InterPro" id="IPR027417">
    <property type="entry name" value="P-loop_NTPase"/>
</dbReference>
<gene>
    <name evidence="1" type="ORF">NSMM_370099</name>
</gene>
<protein>
    <submittedName>
        <fullName evidence="1">Uncharacterized protein</fullName>
    </submittedName>
</protein>
<keyword evidence="2" id="KW-1185">Reference proteome</keyword>
<dbReference type="STRING" id="51642.NSMM_370099"/>
<accession>A0A1G5SEP4</accession>
<dbReference type="Proteomes" id="UP000198729">
    <property type="component" value="Unassembled WGS sequence"/>
</dbReference>
<evidence type="ECO:0000313" key="1">
    <source>
        <dbReference type="EMBL" id="SCZ85320.1"/>
    </source>
</evidence>